<dbReference type="InterPro" id="IPR004776">
    <property type="entry name" value="Mem_transp_PIN-like"/>
</dbReference>
<feature type="transmembrane region" description="Helical" evidence="7">
    <location>
        <begin position="133"/>
        <end position="152"/>
    </location>
</feature>
<feature type="transmembrane region" description="Helical" evidence="7">
    <location>
        <begin position="296"/>
        <end position="319"/>
    </location>
</feature>
<organism evidence="8 9">
    <name type="scientific">Halosimplex aquaticum</name>
    <dbReference type="NCBI Taxonomy" id="3026162"/>
    <lineage>
        <taxon>Archaea</taxon>
        <taxon>Methanobacteriati</taxon>
        <taxon>Methanobacteriota</taxon>
        <taxon>Stenosarchaea group</taxon>
        <taxon>Halobacteria</taxon>
        <taxon>Halobacteriales</taxon>
        <taxon>Haloarculaceae</taxon>
        <taxon>Halosimplex</taxon>
    </lineage>
</organism>
<feature type="transmembrane region" description="Helical" evidence="7">
    <location>
        <begin position="69"/>
        <end position="88"/>
    </location>
</feature>
<gene>
    <name evidence="8" type="ORF">ACFQMA_15830</name>
</gene>
<evidence type="ECO:0000313" key="9">
    <source>
        <dbReference type="Proteomes" id="UP001596432"/>
    </source>
</evidence>
<keyword evidence="4 7" id="KW-0812">Transmembrane</keyword>
<dbReference type="RefSeq" id="WP_274322382.1">
    <property type="nucleotide sequence ID" value="NZ_CP118158.1"/>
</dbReference>
<evidence type="ECO:0000256" key="3">
    <source>
        <dbReference type="ARBA" id="ARBA00022475"/>
    </source>
</evidence>
<dbReference type="EMBL" id="JBHTAS010000001">
    <property type="protein sequence ID" value="MFC7141296.1"/>
    <property type="molecule type" value="Genomic_DNA"/>
</dbReference>
<dbReference type="PANTHER" id="PTHR36838">
    <property type="entry name" value="AUXIN EFFLUX CARRIER FAMILY PROTEIN"/>
    <property type="match status" value="1"/>
</dbReference>
<feature type="transmembrane region" description="Helical" evidence="7">
    <location>
        <begin position="100"/>
        <end position="127"/>
    </location>
</feature>
<evidence type="ECO:0000256" key="5">
    <source>
        <dbReference type="ARBA" id="ARBA00022989"/>
    </source>
</evidence>
<keyword evidence="6 7" id="KW-0472">Membrane</keyword>
<evidence type="ECO:0000256" key="4">
    <source>
        <dbReference type="ARBA" id="ARBA00022692"/>
    </source>
</evidence>
<keyword evidence="2" id="KW-0813">Transport</keyword>
<evidence type="ECO:0000256" key="6">
    <source>
        <dbReference type="ARBA" id="ARBA00023136"/>
    </source>
</evidence>
<feature type="transmembrane region" description="Helical" evidence="7">
    <location>
        <begin position="44"/>
        <end position="63"/>
    </location>
</feature>
<feature type="transmembrane region" description="Helical" evidence="7">
    <location>
        <begin position="202"/>
        <end position="219"/>
    </location>
</feature>
<dbReference type="AlphaFoldDB" id="A0ABD5Y6I7"/>
<dbReference type="Pfam" id="PF03547">
    <property type="entry name" value="Mem_trans"/>
    <property type="match status" value="1"/>
</dbReference>
<comment type="subcellular location">
    <subcellularLocation>
        <location evidence="1">Membrane</location>
        <topology evidence="1">Multi-pass membrane protein</topology>
    </subcellularLocation>
</comment>
<dbReference type="GO" id="GO:0016020">
    <property type="term" value="C:membrane"/>
    <property type="evidence" value="ECO:0007669"/>
    <property type="project" value="UniProtKB-SubCell"/>
</dbReference>
<keyword evidence="3" id="KW-1003">Cell membrane</keyword>
<evidence type="ECO:0000256" key="7">
    <source>
        <dbReference type="SAM" id="Phobius"/>
    </source>
</evidence>
<proteinExistence type="predicted"/>
<evidence type="ECO:0000256" key="2">
    <source>
        <dbReference type="ARBA" id="ARBA00022448"/>
    </source>
</evidence>
<comment type="caution">
    <text evidence="8">The sequence shown here is derived from an EMBL/GenBank/DDBJ whole genome shotgun (WGS) entry which is preliminary data.</text>
</comment>
<dbReference type="PANTHER" id="PTHR36838:SF1">
    <property type="entry name" value="SLR1864 PROTEIN"/>
    <property type="match status" value="1"/>
</dbReference>
<dbReference type="Proteomes" id="UP001596432">
    <property type="component" value="Unassembled WGS sequence"/>
</dbReference>
<feature type="transmembrane region" description="Helical" evidence="7">
    <location>
        <begin position="259"/>
        <end position="284"/>
    </location>
</feature>
<evidence type="ECO:0000256" key="1">
    <source>
        <dbReference type="ARBA" id="ARBA00004141"/>
    </source>
</evidence>
<name>A0ABD5Y6I7_9EURY</name>
<feature type="transmembrane region" description="Helical" evidence="7">
    <location>
        <begin position="173"/>
        <end position="190"/>
    </location>
</feature>
<feature type="transmembrane region" description="Helical" evidence="7">
    <location>
        <begin position="231"/>
        <end position="253"/>
    </location>
</feature>
<dbReference type="GeneID" id="78821605"/>
<reference evidence="8 9" key="1">
    <citation type="journal article" date="2019" name="Int. J. Syst. Evol. Microbiol.">
        <title>The Global Catalogue of Microorganisms (GCM) 10K type strain sequencing project: providing services to taxonomists for standard genome sequencing and annotation.</title>
        <authorList>
            <consortium name="The Broad Institute Genomics Platform"/>
            <consortium name="The Broad Institute Genome Sequencing Center for Infectious Disease"/>
            <person name="Wu L."/>
            <person name="Ma J."/>
        </authorList>
    </citation>
    <scope>NUCLEOTIDE SEQUENCE [LARGE SCALE GENOMIC DNA]</scope>
    <source>
        <strain evidence="8 9">XZYJT29</strain>
    </source>
</reference>
<feature type="transmembrane region" description="Helical" evidence="7">
    <location>
        <begin position="12"/>
        <end position="32"/>
    </location>
</feature>
<sequence>MQALDAIGSLPSIFLSSVAPPLSIAFVGYLLGRVREVDTDGLSAAAIYVLLPALVFETLVTLTADLGTVTAAVAAMVVFTFAMGALALGMGRLRGQDGPVAFGAAMAAAVPNAGNFGIPVTSFAFGAIGRSTAVLFVLVQNVLLHTLGIYLLSTGGDEEAYVDGLRRVLRQPVVWALVAAGLVTGLGVVPPEDGTAMETLRLLGNASIPVFLLILGLQVESMDLSATVRETLPTVGLKLFVAPVVALAVALLVNVGDPTVTAAFVVLAAGPAAVTPLVLSLEFADDAGAPVSTADYVGTVVFLTILGCLPIVTGLILLAELGVLG</sequence>
<accession>A0ABD5Y6I7</accession>
<keyword evidence="5 7" id="KW-1133">Transmembrane helix</keyword>
<keyword evidence="9" id="KW-1185">Reference proteome</keyword>
<evidence type="ECO:0000313" key="8">
    <source>
        <dbReference type="EMBL" id="MFC7141296.1"/>
    </source>
</evidence>
<protein>
    <submittedName>
        <fullName evidence="8">AEC family transporter</fullName>
    </submittedName>
</protein>